<evidence type="ECO:0000313" key="2">
    <source>
        <dbReference type="EMBL" id="GAH65533.1"/>
    </source>
</evidence>
<dbReference type="GO" id="GO:0009061">
    <property type="term" value="P:anaerobic respiration"/>
    <property type="evidence" value="ECO:0007669"/>
    <property type="project" value="TreeGrafter"/>
</dbReference>
<protein>
    <recommendedName>
        <fullName evidence="1">Molybdopterin oxidoreductase domain-containing protein</fullName>
    </recommendedName>
</protein>
<dbReference type="InterPro" id="IPR006656">
    <property type="entry name" value="Mopterin_OxRdtase"/>
</dbReference>
<dbReference type="SUPFAM" id="SSF53706">
    <property type="entry name" value="Formate dehydrogenase/DMSO reductase, domains 1-3"/>
    <property type="match status" value="1"/>
</dbReference>
<dbReference type="PANTHER" id="PTHR43742:SF3">
    <property type="entry name" value="DIMETHYL SULFOXIDE REDUCTASE DMSA"/>
    <property type="match status" value="1"/>
</dbReference>
<dbReference type="GO" id="GO:0016491">
    <property type="term" value="F:oxidoreductase activity"/>
    <property type="evidence" value="ECO:0007669"/>
    <property type="project" value="InterPro"/>
</dbReference>
<feature type="domain" description="Molybdopterin oxidoreductase" evidence="1">
    <location>
        <begin position="109"/>
        <end position="267"/>
    </location>
</feature>
<dbReference type="GO" id="GO:0030288">
    <property type="term" value="C:outer membrane-bounded periplasmic space"/>
    <property type="evidence" value="ECO:0007669"/>
    <property type="project" value="TreeGrafter"/>
</dbReference>
<dbReference type="Pfam" id="PF00384">
    <property type="entry name" value="Molybdopterin"/>
    <property type="match status" value="1"/>
</dbReference>
<dbReference type="Gene3D" id="3.40.50.740">
    <property type="match status" value="1"/>
</dbReference>
<gene>
    <name evidence="2" type="ORF">S03H2_40873</name>
</gene>
<dbReference type="EMBL" id="BARU01025362">
    <property type="protein sequence ID" value="GAH65533.1"/>
    <property type="molecule type" value="Genomic_DNA"/>
</dbReference>
<feature type="non-terminal residue" evidence="2">
    <location>
        <position position="273"/>
    </location>
</feature>
<accession>X1J709</accession>
<evidence type="ECO:0000259" key="1">
    <source>
        <dbReference type="Pfam" id="PF00384"/>
    </source>
</evidence>
<organism evidence="2">
    <name type="scientific">marine sediment metagenome</name>
    <dbReference type="NCBI Taxonomy" id="412755"/>
    <lineage>
        <taxon>unclassified sequences</taxon>
        <taxon>metagenomes</taxon>
        <taxon>ecological metagenomes</taxon>
    </lineage>
</organism>
<dbReference type="GO" id="GO:0030151">
    <property type="term" value="F:molybdenum ion binding"/>
    <property type="evidence" value="ECO:0007669"/>
    <property type="project" value="TreeGrafter"/>
</dbReference>
<name>X1J709_9ZZZZ</name>
<proteinExistence type="predicted"/>
<dbReference type="GO" id="GO:0009055">
    <property type="term" value="F:electron transfer activity"/>
    <property type="evidence" value="ECO:0007669"/>
    <property type="project" value="TreeGrafter"/>
</dbReference>
<dbReference type="InterPro" id="IPR050612">
    <property type="entry name" value="Prok_Mopterin_Oxidored"/>
</dbReference>
<dbReference type="PANTHER" id="PTHR43742">
    <property type="entry name" value="TRIMETHYLAMINE-N-OXIDE REDUCTASE"/>
    <property type="match status" value="1"/>
</dbReference>
<dbReference type="AlphaFoldDB" id="X1J709"/>
<reference evidence="2" key="1">
    <citation type="journal article" date="2014" name="Front. Microbiol.">
        <title>High frequency of phylogenetically diverse reductive dehalogenase-homologous genes in deep subseafloor sedimentary metagenomes.</title>
        <authorList>
            <person name="Kawai M."/>
            <person name="Futagami T."/>
            <person name="Toyoda A."/>
            <person name="Takaki Y."/>
            <person name="Nishi S."/>
            <person name="Hori S."/>
            <person name="Arai W."/>
            <person name="Tsubouchi T."/>
            <person name="Morono Y."/>
            <person name="Uchiyama I."/>
            <person name="Ito T."/>
            <person name="Fujiyama A."/>
            <person name="Inagaki F."/>
            <person name="Takami H."/>
        </authorList>
    </citation>
    <scope>NUCLEOTIDE SEQUENCE</scope>
    <source>
        <strain evidence="2">Expedition CK06-06</strain>
    </source>
</reference>
<sequence>MLKTPKWAEEITDVPERIIKALAREWVSKRTMLACGAIGVWGGACRQAYGTEWARLMVLLQGMQGLGKPGVNIWGTNTGAPLTSPFIFPGYADGGLDAFSLVAKKPAVNPVTQRIYRLLVPECILNPPVSWIGEGFCGNSIEQQFVPYTYPEPGSPEIKMIYRYGGSFIGTMTETNRWVKMYQSPKLEFVVNQDCWWQSETGFADIVLPACTNLERCDIAEWARAGGYGPFTHGGVNRRIIVYQKKCIEPLWESRPDYAIFVDLAERLGFKEE</sequence>
<comment type="caution">
    <text evidence="2">The sequence shown here is derived from an EMBL/GenBank/DDBJ whole genome shotgun (WGS) entry which is preliminary data.</text>
</comment>